<dbReference type="EMBL" id="JACHXV010000001">
    <property type="protein sequence ID" value="MBB3172221.1"/>
    <property type="molecule type" value="Genomic_DNA"/>
</dbReference>
<gene>
    <name evidence="5" type="ORF">FHR90_000027</name>
</gene>
<dbReference type="SUPFAM" id="SSF110738">
    <property type="entry name" value="Glycerate kinase I"/>
    <property type="match status" value="1"/>
</dbReference>
<evidence type="ECO:0000313" key="5">
    <source>
        <dbReference type="EMBL" id="MBB3172221.1"/>
    </source>
</evidence>
<keyword evidence="2 4" id="KW-0808">Transferase</keyword>
<dbReference type="PIRSF" id="PIRSF006078">
    <property type="entry name" value="GlxK"/>
    <property type="match status" value="1"/>
</dbReference>
<keyword evidence="3 4" id="KW-0418">Kinase</keyword>
<evidence type="ECO:0000256" key="2">
    <source>
        <dbReference type="ARBA" id="ARBA00022679"/>
    </source>
</evidence>
<dbReference type="InterPro" id="IPR004381">
    <property type="entry name" value="Glycerate_kinase"/>
</dbReference>
<dbReference type="InterPro" id="IPR036129">
    <property type="entry name" value="Glycerate_kinase_sf"/>
</dbReference>
<evidence type="ECO:0000313" key="6">
    <source>
        <dbReference type="Proteomes" id="UP000557688"/>
    </source>
</evidence>
<dbReference type="InterPro" id="IPR018197">
    <property type="entry name" value="Glycerate_kinase_RE-like"/>
</dbReference>
<evidence type="ECO:0000256" key="1">
    <source>
        <dbReference type="ARBA" id="ARBA00006284"/>
    </source>
</evidence>
<evidence type="ECO:0000256" key="3">
    <source>
        <dbReference type="ARBA" id="ARBA00022777"/>
    </source>
</evidence>
<dbReference type="Proteomes" id="UP000557688">
    <property type="component" value="Unassembled WGS sequence"/>
</dbReference>
<dbReference type="PANTHER" id="PTHR21599">
    <property type="entry name" value="GLYCERATE KINASE"/>
    <property type="match status" value="1"/>
</dbReference>
<dbReference type="InterPro" id="IPR018193">
    <property type="entry name" value="Glyc_kinase_flavodox-like_fold"/>
</dbReference>
<reference evidence="5 6" key="1">
    <citation type="submission" date="2020-08" db="EMBL/GenBank/DDBJ databases">
        <title>Genomic Encyclopedia of Type Strains, Phase III (KMG-III): the genomes of soil and plant-associated and newly described type strains.</title>
        <authorList>
            <person name="Whitman W."/>
        </authorList>
    </citation>
    <scope>NUCLEOTIDE SEQUENCE [LARGE SCALE GENOMIC DNA]</scope>
    <source>
        <strain evidence="5 6">CECT 8088</strain>
    </source>
</reference>
<dbReference type="RefSeq" id="WP_183274554.1">
    <property type="nucleotide sequence ID" value="NZ_JACHXV010000001.1"/>
</dbReference>
<proteinExistence type="inferred from homology"/>
<dbReference type="Pfam" id="PF02595">
    <property type="entry name" value="Gly_kinase"/>
    <property type="match status" value="1"/>
</dbReference>
<dbReference type="Gene3D" id="3.40.50.10350">
    <property type="entry name" value="Glycerate kinase, domain 1"/>
    <property type="match status" value="1"/>
</dbReference>
<dbReference type="GO" id="GO:0031388">
    <property type="term" value="P:organic acid phosphorylation"/>
    <property type="evidence" value="ECO:0007669"/>
    <property type="project" value="UniProtKB-UniRule"/>
</dbReference>
<evidence type="ECO:0000256" key="4">
    <source>
        <dbReference type="PIRNR" id="PIRNR006078"/>
    </source>
</evidence>
<dbReference type="NCBIfam" id="TIGR00045">
    <property type="entry name" value="glycerate kinase"/>
    <property type="match status" value="1"/>
</dbReference>
<dbReference type="EC" id="2.7.1.31" evidence="5"/>
<dbReference type="AlphaFoldDB" id="A0A839UY13"/>
<sequence>MRIVIACDSFKGSLDARSVGEAITEGLRDVWPQDSGVAIRNLPIADGGEGTIDAIVDALGGTRRRTRVSGPLGGMVEAVWGFVPGPPGQPPLAVIEMAMAAGLTLLDEAVRDPRRASTRGVGEMMRAALDAGCRRFIVAIGGSATNDGGAGLAQALGVSLRDAHGVELPPGGAALAGLAEIDRRGLDPRLRDCVVEVACDVDNPLSGPDGASVVFGPQKGADAAAVAELDAALARYGALLDAHLGQAVSTAPGAGAAGGLGAGLMAFAGGVLRPGAGLVLDAVGLDAALAGADLVITGEGRLDAQSLRGKAPVAVARRAAARGIATIAIAGSLGEGAERAYGAGISAMFGIVEGPTTLAEAQRDAAMLVRRRAAAVARVWRAAVQREGSTASGSGGSAGMAR</sequence>
<organism evidence="5 6">
    <name type="scientific">Endobacter medicaginis</name>
    <dbReference type="NCBI Taxonomy" id="1181271"/>
    <lineage>
        <taxon>Bacteria</taxon>
        <taxon>Pseudomonadati</taxon>
        <taxon>Pseudomonadota</taxon>
        <taxon>Alphaproteobacteria</taxon>
        <taxon>Acetobacterales</taxon>
        <taxon>Acetobacteraceae</taxon>
        <taxon>Endobacter</taxon>
    </lineage>
</organism>
<accession>A0A839UY13</accession>
<comment type="caution">
    <text evidence="5">The sequence shown here is derived from an EMBL/GenBank/DDBJ whole genome shotgun (WGS) entry which is preliminary data.</text>
</comment>
<comment type="similarity">
    <text evidence="1 4">Belongs to the glycerate kinase type-1 family.</text>
</comment>
<keyword evidence="6" id="KW-1185">Reference proteome</keyword>
<protein>
    <submittedName>
        <fullName evidence="5">Glycerate kinase</fullName>
        <ecNumber evidence="5">2.7.1.31</ecNumber>
    </submittedName>
</protein>
<name>A0A839UY13_9PROT</name>
<dbReference type="GO" id="GO:0008887">
    <property type="term" value="F:glycerate kinase activity"/>
    <property type="evidence" value="ECO:0007669"/>
    <property type="project" value="UniProtKB-UniRule"/>
</dbReference>
<dbReference type="Gene3D" id="3.90.1510.10">
    <property type="entry name" value="Glycerate kinase, domain 2"/>
    <property type="match status" value="1"/>
</dbReference>
<dbReference type="PANTHER" id="PTHR21599:SF0">
    <property type="entry name" value="GLYCERATE KINASE"/>
    <property type="match status" value="1"/>
</dbReference>